<evidence type="ECO:0000313" key="4">
    <source>
        <dbReference type="EMBL" id="CAB3246087.1"/>
    </source>
</evidence>
<dbReference type="InterPro" id="IPR039353">
    <property type="entry name" value="TF_Adf1"/>
</dbReference>
<dbReference type="SMART" id="SM00595">
    <property type="entry name" value="MADF"/>
    <property type="match status" value="1"/>
</dbReference>
<proteinExistence type="predicted"/>
<evidence type="ECO:0000313" key="3">
    <source>
        <dbReference type="EMBL" id="CAB3220311.1"/>
    </source>
</evidence>
<keyword evidence="5" id="KW-1185">Reference proteome</keyword>
<dbReference type="GO" id="GO:0005634">
    <property type="term" value="C:nucleus"/>
    <property type="evidence" value="ECO:0007669"/>
    <property type="project" value="TreeGrafter"/>
</dbReference>
<dbReference type="PANTHER" id="PTHR12243:SF67">
    <property type="entry name" value="COREPRESSOR OF PANGOLIN, ISOFORM A-RELATED"/>
    <property type="match status" value="1"/>
</dbReference>
<dbReference type="GO" id="GO:0006357">
    <property type="term" value="P:regulation of transcription by RNA polymerase II"/>
    <property type="evidence" value="ECO:0007669"/>
    <property type="project" value="TreeGrafter"/>
</dbReference>
<accession>A0A8S0YMH5</accession>
<dbReference type="AlphaFoldDB" id="A0A8S0YMH5"/>
<feature type="domain" description="MADF" evidence="2">
    <location>
        <begin position="7"/>
        <end position="92"/>
    </location>
</feature>
<feature type="region of interest" description="Disordered" evidence="1">
    <location>
        <begin position="108"/>
        <end position="156"/>
    </location>
</feature>
<feature type="compositionally biased region" description="Acidic residues" evidence="1">
    <location>
        <begin position="251"/>
        <end position="262"/>
    </location>
</feature>
<dbReference type="Proteomes" id="UP000494106">
    <property type="component" value="Unassembled WGS sequence"/>
</dbReference>
<dbReference type="GO" id="GO:0005667">
    <property type="term" value="C:transcription regulator complex"/>
    <property type="evidence" value="ECO:0007669"/>
    <property type="project" value="TreeGrafter"/>
</dbReference>
<dbReference type="EMBL" id="CADEBD010000327">
    <property type="protein sequence ID" value="CAB3246087.1"/>
    <property type="molecule type" value="Genomic_DNA"/>
</dbReference>
<dbReference type="InterPro" id="IPR006578">
    <property type="entry name" value="MADF-dom"/>
</dbReference>
<feature type="compositionally biased region" description="Polar residues" evidence="1">
    <location>
        <begin position="131"/>
        <end position="142"/>
    </location>
</feature>
<dbReference type="Pfam" id="PF10545">
    <property type="entry name" value="MADF_DNA_bdg"/>
    <property type="match status" value="1"/>
</dbReference>
<feature type="region of interest" description="Disordered" evidence="1">
    <location>
        <begin position="250"/>
        <end position="285"/>
    </location>
</feature>
<dbReference type="OrthoDB" id="6081971at2759"/>
<comment type="caution">
    <text evidence="3">The sequence shown here is derived from an EMBL/GenBank/DDBJ whole genome shotgun (WGS) entry which is preliminary data.</text>
</comment>
<name>A0A8S0YMH5_ARCPL</name>
<evidence type="ECO:0000313" key="5">
    <source>
        <dbReference type="Proteomes" id="UP000494106"/>
    </source>
</evidence>
<dbReference type="EMBL" id="CADEBC010000045">
    <property type="protein sequence ID" value="CAB3220311.1"/>
    <property type="molecule type" value="Genomic_DNA"/>
</dbReference>
<dbReference type="Proteomes" id="UP000494256">
    <property type="component" value="Unassembled WGS sequence"/>
</dbReference>
<organism evidence="3 5">
    <name type="scientific">Arctia plantaginis</name>
    <name type="common">Wood tiger moth</name>
    <name type="synonym">Phalaena plantaginis</name>
    <dbReference type="NCBI Taxonomy" id="874455"/>
    <lineage>
        <taxon>Eukaryota</taxon>
        <taxon>Metazoa</taxon>
        <taxon>Ecdysozoa</taxon>
        <taxon>Arthropoda</taxon>
        <taxon>Hexapoda</taxon>
        <taxon>Insecta</taxon>
        <taxon>Pterygota</taxon>
        <taxon>Neoptera</taxon>
        <taxon>Endopterygota</taxon>
        <taxon>Lepidoptera</taxon>
        <taxon>Glossata</taxon>
        <taxon>Ditrysia</taxon>
        <taxon>Noctuoidea</taxon>
        <taxon>Erebidae</taxon>
        <taxon>Arctiinae</taxon>
        <taxon>Arctia</taxon>
    </lineage>
</organism>
<evidence type="ECO:0000313" key="6">
    <source>
        <dbReference type="Proteomes" id="UP000494256"/>
    </source>
</evidence>
<reference evidence="5 6" key="1">
    <citation type="submission" date="2020-04" db="EMBL/GenBank/DDBJ databases">
        <authorList>
            <person name="Wallbank WR R."/>
            <person name="Pardo Diaz C."/>
            <person name="Kozak K."/>
            <person name="Martin S."/>
            <person name="Jiggins C."/>
            <person name="Moest M."/>
            <person name="Warren A I."/>
            <person name="Byers J.R.P. K."/>
            <person name="Montejo-Kovacevich G."/>
            <person name="Yen C E."/>
        </authorList>
    </citation>
    <scope>NUCLEOTIDE SEQUENCE [LARGE SCALE GENOMIC DNA]</scope>
</reference>
<evidence type="ECO:0000256" key="1">
    <source>
        <dbReference type="SAM" id="MobiDB-lite"/>
    </source>
</evidence>
<gene>
    <name evidence="4" type="ORF">APLA_LOCUS11366</name>
    <name evidence="3" type="ORF">APLA_LOCUS231</name>
</gene>
<evidence type="ECO:0000259" key="2">
    <source>
        <dbReference type="PROSITE" id="PS51029"/>
    </source>
</evidence>
<dbReference type="PANTHER" id="PTHR12243">
    <property type="entry name" value="MADF DOMAIN TRANSCRIPTION FACTOR"/>
    <property type="match status" value="1"/>
</dbReference>
<protein>
    <recommendedName>
        <fullName evidence="2">MADF domain-containing protein</fullName>
    </recommendedName>
</protein>
<dbReference type="PROSITE" id="PS51029">
    <property type="entry name" value="MADF"/>
    <property type="match status" value="1"/>
</dbReference>
<sequence length="285" mass="32444">MAMDVERLIECVKKHVFLYDLGHTDYKNTTRKAAVWEKIAVQLNENSETVKLKWKTVRDGYIKFKKQQKEGNKKVINYIWSSQLKFLDEYQVSRKSKNANMSLASALELSEDESETPSQSYSPASILIPSPSDSGPFRSSQTPRRKRKTQDQEKSLSYLRSKKVKKEVENYDATDHLFLSYSQTFKTFSLRQQALLKVELAKLFSNAELNALQSCKDLQESLVAGSSPGYTTTNHNDNHSIVSGDIHTVDVDDDESEDDEIEFVNPTHANGRRSKRSRTASDTTG</sequence>